<gene>
    <name evidence="2" type="ORF">KFE25_001718</name>
</gene>
<feature type="compositionally biased region" description="Polar residues" evidence="1">
    <location>
        <begin position="102"/>
        <end position="123"/>
    </location>
</feature>
<dbReference type="OrthoDB" id="10557076at2759"/>
<name>A0A8J5XH54_DIALT</name>
<evidence type="ECO:0000313" key="2">
    <source>
        <dbReference type="EMBL" id="KAG8462945.1"/>
    </source>
</evidence>
<evidence type="ECO:0000313" key="3">
    <source>
        <dbReference type="Proteomes" id="UP000751190"/>
    </source>
</evidence>
<protein>
    <submittedName>
        <fullName evidence="2">Uncharacterized protein</fullName>
    </submittedName>
</protein>
<organism evidence="2 3">
    <name type="scientific">Diacronema lutheri</name>
    <name type="common">Unicellular marine alga</name>
    <name type="synonym">Monochrysis lutheri</name>
    <dbReference type="NCBI Taxonomy" id="2081491"/>
    <lineage>
        <taxon>Eukaryota</taxon>
        <taxon>Haptista</taxon>
        <taxon>Haptophyta</taxon>
        <taxon>Pavlovophyceae</taxon>
        <taxon>Pavlovales</taxon>
        <taxon>Pavlovaceae</taxon>
        <taxon>Diacronema</taxon>
    </lineage>
</organism>
<dbReference type="EMBL" id="JAGTXO010000018">
    <property type="protein sequence ID" value="KAG8462945.1"/>
    <property type="molecule type" value="Genomic_DNA"/>
</dbReference>
<proteinExistence type="predicted"/>
<sequence>MQPLGTTSAEHGWHDRLRRCHYCAAYISASTELYLLDDSVYCCASHRARAAAVGKAVAQGWEPQEEQRSAFARRLPTSTGVGLAASHRSWWALDDLSDAGTCPSSASDDSVRSNAGTVLPSAT</sequence>
<keyword evidence="3" id="KW-1185">Reference proteome</keyword>
<accession>A0A8J5XH54</accession>
<dbReference type="AlphaFoldDB" id="A0A8J5XH54"/>
<reference evidence="2" key="1">
    <citation type="submission" date="2021-05" db="EMBL/GenBank/DDBJ databases">
        <title>The genome of the haptophyte Pavlova lutheri (Diacronema luteri, Pavlovales) - a model for lipid biosynthesis in eukaryotic algae.</title>
        <authorList>
            <person name="Hulatt C.J."/>
            <person name="Posewitz M.C."/>
        </authorList>
    </citation>
    <scope>NUCLEOTIDE SEQUENCE</scope>
    <source>
        <strain evidence="2">NIVA-4/92</strain>
    </source>
</reference>
<feature type="region of interest" description="Disordered" evidence="1">
    <location>
        <begin position="100"/>
        <end position="123"/>
    </location>
</feature>
<evidence type="ECO:0000256" key="1">
    <source>
        <dbReference type="SAM" id="MobiDB-lite"/>
    </source>
</evidence>
<dbReference type="Proteomes" id="UP000751190">
    <property type="component" value="Unassembled WGS sequence"/>
</dbReference>
<comment type="caution">
    <text evidence="2">The sequence shown here is derived from an EMBL/GenBank/DDBJ whole genome shotgun (WGS) entry which is preliminary data.</text>
</comment>